<evidence type="ECO:0000256" key="5">
    <source>
        <dbReference type="ARBA" id="ARBA00023136"/>
    </source>
</evidence>
<dbReference type="PANTHER" id="PTHR35007:SF2">
    <property type="entry name" value="PILUS ASSEMBLE PROTEIN"/>
    <property type="match status" value="1"/>
</dbReference>
<dbReference type="Proteomes" id="UP000199288">
    <property type="component" value="Unassembled WGS sequence"/>
</dbReference>
<dbReference type="Pfam" id="PF00482">
    <property type="entry name" value="T2SSF"/>
    <property type="match status" value="1"/>
</dbReference>
<keyword evidence="2" id="KW-1003">Cell membrane</keyword>
<feature type="transmembrane region" description="Helical" evidence="6">
    <location>
        <begin position="6"/>
        <end position="24"/>
    </location>
</feature>
<dbReference type="OrthoDB" id="5185234at2"/>
<protein>
    <submittedName>
        <fullName evidence="8">Tight adherence protein C</fullName>
    </submittedName>
</protein>
<keyword evidence="4 6" id="KW-1133">Transmembrane helix</keyword>
<evidence type="ECO:0000256" key="6">
    <source>
        <dbReference type="SAM" id="Phobius"/>
    </source>
</evidence>
<feature type="transmembrane region" description="Helical" evidence="6">
    <location>
        <begin position="274"/>
        <end position="296"/>
    </location>
</feature>
<keyword evidence="9" id="KW-1185">Reference proteome</keyword>
<evidence type="ECO:0000256" key="3">
    <source>
        <dbReference type="ARBA" id="ARBA00022692"/>
    </source>
</evidence>
<evidence type="ECO:0000256" key="2">
    <source>
        <dbReference type="ARBA" id="ARBA00022475"/>
    </source>
</evidence>
<feature type="domain" description="Type II secretion system protein GspF" evidence="7">
    <location>
        <begin position="167"/>
        <end position="291"/>
    </location>
</feature>
<dbReference type="InterPro" id="IPR018076">
    <property type="entry name" value="T2SS_GspF_dom"/>
</dbReference>
<dbReference type="RefSeq" id="WP_092563246.1">
    <property type="nucleotide sequence ID" value="NZ_FNQV01000005.1"/>
</dbReference>
<evidence type="ECO:0000313" key="8">
    <source>
        <dbReference type="EMBL" id="SEA18093.1"/>
    </source>
</evidence>
<reference evidence="9" key="1">
    <citation type="submission" date="2016-10" db="EMBL/GenBank/DDBJ databases">
        <authorList>
            <person name="Varghese N."/>
            <person name="Submissions S."/>
        </authorList>
    </citation>
    <scope>NUCLEOTIDE SEQUENCE [LARGE SCALE GENOMIC DNA]</scope>
    <source>
        <strain evidence="9">KPR-1</strain>
    </source>
</reference>
<comment type="subcellular location">
    <subcellularLocation>
        <location evidence="1">Cell membrane</location>
        <topology evidence="1">Multi-pass membrane protein</topology>
    </subcellularLocation>
</comment>
<evidence type="ECO:0000259" key="7">
    <source>
        <dbReference type="Pfam" id="PF00482"/>
    </source>
</evidence>
<dbReference type="AlphaFoldDB" id="A0A1H3Z2L5"/>
<dbReference type="EMBL" id="FNQV01000005">
    <property type="protein sequence ID" value="SEA18093.1"/>
    <property type="molecule type" value="Genomic_DNA"/>
</dbReference>
<sequence>MTAPLLGAFTGLLLGLGLFQLYLVRRSAQPTLGTRIAPMFDARERDRVRSGQSPIRVLIATAARDLGRVISLAGSSSSSVTARLATLGQGRSLASFRTEQLAWSAVGLVIALPMVPALLRWNVPTLVMIALMALSALAGALVRDTVLTWQVQRYRAKLLAQLPDVAELIGLSLSAGEGPIAALTRVSDLGNSELAVRLRQMLGTVHSGQNLSVGLAELGRDSGIAQLERFSDSFVTALDRGTPLAGVLSALAADLRAEQREALMESGGKREIGMLVPVVFLIMPISILFALFPVAASLRIVMP</sequence>
<organism evidence="8 9">
    <name type="scientific">Bowdeniella nasicola</name>
    <dbReference type="NCBI Taxonomy" id="208480"/>
    <lineage>
        <taxon>Bacteria</taxon>
        <taxon>Bacillati</taxon>
        <taxon>Actinomycetota</taxon>
        <taxon>Actinomycetes</taxon>
        <taxon>Actinomycetales</taxon>
        <taxon>Actinomycetaceae</taxon>
        <taxon>Bowdeniella</taxon>
    </lineage>
</organism>
<feature type="transmembrane region" description="Helical" evidence="6">
    <location>
        <begin position="125"/>
        <end position="146"/>
    </location>
</feature>
<evidence type="ECO:0000313" key="9">
    <source>
        <dbReference type="Proteomes" id="UP000199288"/>
    </source>
</evidence>
<proteinExistence type="predicted"/>
<name>A0A1H3Z2L5_9ACTO</name>
<accession>A0A1H3Z2L5</accession>
<keyword evidence="3 6" id="KW-0812">Transmembrane</keyword>
<dbReference type="PANTHER" id="PTHR35007">
    <property type="entry name" value="INTEGRAL MEMBRANE PROTEIN-RELATED"/>
    <property type="match status" value="1"/>
</dbReference>
<evidence type="ECO:0000256" key="4">
    <source>
        <dbReference type="ARBA" id="ARBA00022989"/>
    </source>
</evidence>
<evidence type="ECO:0000256" key="1">
    <source>
        <dbReference type="ARBA" id="ARBA00004651"/>
    </source>
</evidence>
<keyword evidence="5 6" id="KW-0472">Membrane</keyword>
<gene>
    <name evidence="8" type="ORF">SAMN02910418_01086</name>
</gene>
<dbReference type="GO" id="GO:0005886">
    <property type="term" value="C:plasma membrane"/>
    <property type="evidence" value="ECO:0007669"/>
    <property type="project" value="UniProtKB-SubCell"/>
</dbReference>
<feature type="transmembrane region" description="Helical" evidence="6">
    <location>
        <begin position="101"/>
        <end position="119"/>
    </location>
</feature>